<organism evidence="2 3">
    <name type="scientific">Tilletia walkeri</name>
    <dbReference type="NCBI Taxonomy" id="117179"/>
    <lineage>
        <taxon>Eukaryota</taxon>
        <taxon>Fungi</taxon>
        <taxon>Dikarya</taxon>
        <taxon>Basidiomycota</taxon>
        <taxon>Ustilaginomycotina</taxon>
        <taxon>Exobasidiomycetes</taxon>
        <taxon>Tilletiales</taxon>
        <taxon>Tilletiaceae</taxon>
        <taxon>Tilletia</taxon>
    </lineage>
</organism>
<evidence type="ECO:0000256" key="1">
    <source>
        <dbReference type="SAM" id="MobiDB-lite"/>
    </source>
</evidence>
<feature type="compositionally biased region" description="Polar residues" evidence="1">
    <location>
        <begin position="88"/>
        <end position="104"/>
    </location>
</feature>
<proteinExistence type="predicted"/>
<dbReference type="Proteomes" id="UP000078113">
    <property type="component" value="Unassembled WGS sequence"/>
</dbReference>
<comment type="caution">
    <text evidence="2">The sequence shown here is derived from an EMBL/GenBank/DDBJ whole genome shotgun (WGS) entry which is preliminary data.</text>
</comment>
<reference evidence="2" key="2">
    <citation type="journal article" date="2019" name="IMA Fungus">
        <title>Genome sequencing and comparison of five Tilletia species to identify candidate genes for the detection of regulated species infecting wheat.</title>
        <authorList>
            <person name="Nguyen H.D.T."/>
            <person name="Sultana T."/>
            <person name="Kesanakurti P."/>
            <person name="Hambleton S."/>
        </authorList>
    </citation>
    <scope>NUCLEOTIDE SEQUENCE</scope>
    <source>
        <strain evidence="2">DAOMC 236422</strain>
    </source>
</reference>
<evidence type="ECO:0000313" key="2">
    <source>
        <dbReference type="EMBL" id="KAE8270475.1"/>
    </source>
</evidence>
<evidence type="ECO:0000313" key="3">
    <source>
        <dbReference type="Proteomes" id="UP000078113"/>
    </source>
</evidence>
<accession>A0A8X7NEC8</accession>
<protein>
    <submittedName>
        <fullName evidence="2">Uncharacterized protein</fullName>
    </submittedName>
</protein>
<gene>
    <name evidence="2" type="ORF">A4X09_0g1875</name>
</gene>
<feature type="region of interest" description="Disordered" evidence="1">
    <location>
        <begin position="1"/>
        <end position="170"/>
    </location>
</feature>
<feature type="region of interest" description="Disordered" evidence="1">
    <location>
        <begin position="208"/>
        <end position="248"/>
    </location>
</feature>
<sequence length="406" mass="44024">MAQKLRRGGEEDDRRAPSEGQGSAGQGPLATETASAGALGIRLVRLGSDKTPIDEPSLQPTSQDENPEEPRGQGQDCQPLERQDKLYSRQNQVDDMTRSGTSRLPSDGTDGASMRQDDDWRPHGDGQGSERRDQGPSPTGTACGWCSKAQGDDAGTERRTVTGQGGLKERGLLTFEAHDLVTFSPSLSTGSQGAFSADALFLLSHAGPQSSRDKSQAKSHSDDKGWTARSLASTTTVEQGSKTEVDSIRRRAGESRCLYLHSTAFTSQVSFVNTRIQNGQEGYRLWELDDDVIRSWHADPHPITFPQGGDGTRCQDGRQSPRDYRNDQGAGREDKACKTSETAHARRADRRRRYVAPITGRHSGRGAKTRHLRDGLEARDTGSGMARLVAEGPGLTGKVRKTTAHS</sequence>
<dbReference type="EMBL" id="LWDG02000049">
    <property type="protein sequence ID" value="KAE8270475.1"/>
    <property type="molecule type" value="Genomic_DNA"/>
</dbReference>
<feature type="compositionally biased region" description="Basic and acidic residues" evidence="1">
    <location>
        <begin position="7"/>
        <end position="17"/>
    </location>
</feature>
<dbReference type="AlphaFoldDB" id="A0A8X7NEC8"/>
<feature type="compositionally biased region" description="Basic and acidic residues" evidence="1">
    <location>
        <begin position="313"/>
        <end position="346"/>
    </location>
</feature>
<feature type="compositionally biased region" description="Polar residues" evidence="1">
    <location>
        <begin position="230"/>
        <end position="240"/>
    </location>
</feature>
<name>A0A8X7NEC8_9BASI</name>
<feature type="compositionally biased region" description="Basic and acidic residues" evidence="1">
    <location>
        <begin position="115"/>
        <end position="134"/>
    </location>
</feature>
<feature type="compositionally biased region" description="Basic residues" evidence="1">
    <location>
        <begin position="362"/>
        <end position="371"/>
    </location>
</feature>
<feature type="compositionally biased region" description="Basic and acidic residues" evidence="1">
    <location>
        <begin position="211"/>
        <end position="226"/>
    </location>
</feature>
<reference evidence="2" key="1">
    <citation type="submission" date="2016-04" db="EMBL/GenBank/DDBJ databases">
        <authorList>
            <person name="Nguyen H.D."/>
            <person name="Samba Siva P."/>
            <person name="Cullis J."/>
            <person name="Levesque C.A."/>
            <person name="Hambleton S."/>
        </authorList>
    </citation>
    <scope>NUCLEOTIDE SEQUENCE</scope>
    <source>
        <strain evidence="2">DAOMC 236422</strain>
    </source>
</reference>
<keyword evidence="3" id="KW-1185">Reference proteome</keyword>
<feature type="region of interest" description="Disordered" evidence="1">
    <location>
        <begin position="299"/>
        <end position="406"/>
    </location>
</feature>